<evidence type="ECO:0000256" key="1">
    <source>
        <dbReference type="SAM" id="MobiDB-lite"/>
    </source>
</evidence>
<evidence type="ECO:0000256" key="2">
    <source>
        <dbReference type="SAM" id="SignalP"/>
    </source>
</evidence>
<dbReference type="EMBL" id="WSES01000001">
    <property type="protein sequence ID" value="MVW58997.1"/>
    <property type="molecule type" value="Genomic_DNA"/>
</dbReference>
<dbReference type="Proteomes" id="UP000443353">
    <property type="component" value="Unassembled WGS sequence"/>
</dbReference>
<keyword evidence="2" id="KW-0732">Signal</keyword>
<organism evidence="3 4">
    <name type="scientific">Massilia cellulosiltytica</name>
    <dbReference type="NCBI Taxonomy" id="2683234"/>
    <lineage>
        <taxon>Bacteria</taxon>
        <taxon>Pseudomonadati</taxon>
        <taxon>Pseudomonadota</taxon>
        <taxon>Betaproteobacteria</taxon>
        <taxon>Burkholderiales</taxon>
        <taxon>Oxalobacteraceae</taxon>
        <taxon>Telluria group</taxon>
        <taxon>Massilia</taxon>
    </lineage>
</organism>
<evidence type="ECO:0000313" key="4">
    <source>
        <dbReference type="Proteomes" id="UP000443353"/>
    </source>
</evidence>
<accession>A0A7X3K630</accession>
<feature type="signal peptide" evidence="2">
    <location>
        <begin position="1"/>
        <end position="20"/>
    </location>
</feature>
<feature type="region of interest" description="Disordered" evidence="1">
    <location>
        <begin position="177"/>
        <end position="200"/>
    </location>
</feature>
<proteinExistence type="predicted"/>
<dbReference type="RefSeq" id="WP_056330315.1">
    <property type="nucleotide sequence ID" value="NZ_WSES01000001.1"/>
</dbReference>
<reference evidence="3 4" key="1">
    <citation type="submission" date="2019-12" db="EMBL/GenBank/DDBJ databases">
        <authorList>
            <person name="Li C."/>
            <person name="Zhao J."/>
        </authorList>
    </citation>
    <scope>NUCLEOTIDE SEQUENCE [LARGE SCALE GENOMIC DNA]</scope>
    <source>
        <strain evidence="3 4">NEAU-DD11</strain>
    </source>
</reference>
<name>A0A7X3K630_9BURK</name>
<gene>
    <name evidence="3" type="ORF">GPY61_03550</name>
</gene>
<keyword evidence="4" id="KW-1185">Reference proteome</keyword>
<feature type="chain" id="PRO_5031140301" evidence="2">
    <location>
        <begin position="21"/>
        <end position="348"/>
    </location>
</feature>
<dbReference type="Pfam" id="PF06674">
    <property type="entry name" value="DUF1176"/>
    <property type="match status" value="1"/>
</dbReference>
<dbReference type="InterPro" id="IPR009560">
    <property type="entry name" value="DUF1176"/>
</dbReference>
<dbReference type="AlphaFoldDB" id="A0A7X3K630"/>
<comment type="caution">
    <text evidence="3">The sequence shown here is derived from an EMBL/GenBank/DDBJ whole genome shotgun (WGS) entry which is preliminary data.</text>
</comment>
<evidence type="ECO:0000313" key="3">
    <source>
        <dbReference type="EMBL" id="MVW58997.1"/>
    </source>
</evidence>
<sequence length="348" mass="37798">MPKHRPLTCLLLAASATVSAYPRSDLPSTTFSYKDWELVCDNTRTCRAAGYNEEDDGPNATILLTRAAGPHQPVKVELQLAEDERHPAPDQLTMSIDGRAVGIVRIEPKSSTLTLTDAQMRALLPALLKDGRIAWTGQGTTWTISTAGANAVLLKMDEFQGRLDTLGALVRKGSKPESNVLPPLRAPDIQAGPVSQDKNPIKLTPAQTREIKTALRKTVKEGDCELLDSASETAGQLEVRPFTKDKLLASHTCWIAAYNTGDGYWVVNKKPPYSAVLVTTSATDYDDGVISSFQKGRGIADCVATATWTWDGRTFAQTSDKTSGMCRQFTPGGAWDLPTLVTNVRKPR</sequence>
<protein>
    <submittedName>
        <fullName evidence="3">DUF1176 domain-containing protein</fullName>
    </submittedName>
</protein>